<proteinExistence type="predicted"/>
<keyword evidence="3" id="KW-1185">Reference proteome</keyword>
<comment type="caution">
    <text evidence="2">The sequence shown here is derived from an EMBL/GenBank/DDBJ whole genome shotgun (WGS) entry which is preliminary data.</text>
</comment>
<reference evidence="2 3" key="1">
    <citation type="submission" date="2020-10" db="EMBL/GenBank/DDBJ databases">
        <title>Plant Genome Project.</title>
        <authorList>
            <person name="Zhang R.-G."/>
        </authorList>
    </citation>
    <scope>NUCLEOTIDE SEQUENCE [LARGE SCALE GENOMIC DNA]</scope>
    <source>
        <strain evidence="2">FAFU-HL-1</strain>
        <tissue evidence="2">Leaf</tissue>
    </source>
</reference>
<sequence length="166" mass="18717">MATQSSKNIQLCQDLCLGSRFVAWKCKAILYLVQSVSILQGKRRQFADCTDPRKKIVRSKQSMGGKSQVNEGRGSDQAQQQIIEKMMKSIEEIMFHLGKQVIENPIQLEHQANKSMSCCEQETQPDPGSEFGSNRACKDGFNNCNFIREPNCEIHVSLGTHIDITH</sequence>
<evidence type="ECO:0000313" key="2">
    <source>
        <dbReference type="EMBL" id="KAF9679220.1"/>
    </source>
</evidence>
<gene>
    <name evidence="2" type="ORF">SADUNF_Sadunf07G0117300</name>
</gene>
<evidence type="ECO:0000256" key="1">
    <source>
        <dbReference type="SAM" id="MobiDB-lite"/>
    </source>
</evidence>
<name>A0A835MVU0_9ROSI</name>
<feature type="region of interest" description="Disordered" evidence="1">
    <location>
        <begin position="57"/>
        <end position="78"/>
    </location>
</feature>
<dbReference type="AlphaFoldDB" id="A0A835MVU0"/>
<organism evidence="2 3">
    <name type="scientific">Salix dunnii</name>
    <dbReference type="NCBI Taxonomy" id="1413687"/>
    <lineage>
        <taxon>Eukaryota</taxon>
        <taxon>Viridiplantae</taxon>
        <taxon>Streptophyta</taxon>
        <taxon>Embryophyta</taxon>
        <taxon>Tracheophyta</taxon>
        <taxon>Spermatophyta</taxon>
        <taxon>Magnoliopsida</taxon>
        <taxon>eudicotyledons</taxon>
        <taxon>Gunneridae</taxon>
        <taxon>Pentapetalae</taxon>
        <taxon>rosids</taxon>
        <taxon>fabids</taxon>
        <taxon>Malpighiales</taxon>
        <taxon>Salicaceae</taxon>
        <taxon>Saliceae</taxon>
        <taxon>Salix</taxon>
    </lineage>
</organism>
<dbReference type="EMBL" id="JADGMS010000007">
    <property type="protein sequence ID" value="KAF9679220.1"/>
    <property type="molecule type" value="Genomic_DNA"/>
</dbReference>
<evidence type="ECO:0000313" key="3">
    <source>
        <dbReference type="Proteomes" id="UP000657918"/>
    </source>
</evidence>
<feature type="compositionally biased region" description="Polar residues" evidence="1">
    <location>
        <begin position="59"/>
        <end position="78"/>
    </location>
</feature>
<protein>
    <submittedName>
        <fullName evidence="2">Uncharacterized protein</fullName>
    </submittedName>
</protein>
<accession>A0A835MVU0</accession>
<dbReference type="Proteomes" id="UP000657918">
    <property type="component" value="Unassembled WGS sequence"/>
</dbReference>